<feature type="compositionally biased region" description="Basic residues" evidence="4">
    <location>
        <begin position="558"/>
        <end position="569"/>
    </location>
</feature>
<dbReference type="GO" id="GO:0002181">
    <property type="term" value="P:cytoplasmic translation"/>
    <property type="evidence" value="ECO:0007669"/>
    <property type="project" value="TreeGrafter"/>
</dbReference>
<reference evidence="6 7" key="1">
    <citation type="journal article" date="2024" name="J Genomics">
        <title>Draft genome sequencing and assembly of Favolaschia claudopus CIRM-BRFM 2984 isolated from oak limbs.</title>
        <authorList>
            <person name="Navarro D."/>
            <person name="Drula E."/>
            <person name="Chaduli D."/>
            <person name="Cazenave R."/>
            <person name="Ahrendt S."/>
            <person name="Wang J."/>
            <person name="Lipzen A."/>
            <person name="Daum C."/>
            <person name="Barry K."/>
            <person name="Grigoriev I.V."/>
            <person name="Favel A."/>
            <person name="Rosso M.N."/>
            <person name="Martin F."/>
        </authorList>
    </citation>
    <scope>NUCLEOTIDE SEQUENCE [LARGE SCALE GENOMIC DNA]</scope>
    <source>
        <strain evidence="6 7">CIRM-BRFM 2984</strain>
    </source>
</reference>
<dbReference type="InterPro" id="IPR041997">
    <property type="entry name" value="Ribosomal_eL6_KOW"/>
</dbReference>
<feature type="region of interest" description="Disordered" evidence="4">
    <location>
        <begin position="524"/>
        <end position="569"/>
    </location>
</feature>
<dbReference type="AlphaFoldDB" id="A0AAW0E981"/>
<keyword evidence="5" id="KW-1133">Transmembrane helix</keyword>
<evidence type="ECO:0000256" key="4">
    <source>
        <dbReference type="SAM" id="MobiDB-lite"/>
    </source>
</evidence>
<dbReference type="InterPro" id="IPR000915">
    <property type="entry name" value="60S_ribosomal_eL6"/>
</dbReference>
<dbReference type="EMBL" id="JAWWNJ010000002">
    <property type="protein sequence ID" value="KAK7061809.1"/>
    <property type="molecule type" value="Genomic_DNA"/>
</dbReference>
<keyword evidence="5" id="KW-0472">Membrane</keyword>
<comment type="similarity">
    <text evidence="1">Belongs to the eukaryotic ribosomal protein eL6 family.</text>
</comment>
<dbReference type="GO" id="GO:0016020">
    <property type="term" value="C:membrane"/>
    <property type="evidence" value="ECO:0007669"/>
    <property type="project" value="UniProtKB-SubCell"/>
</dbReference>
<dbReference type="PANTHER" id="PTHR10715:SF0">
    <property type="entry name" value="LARGE RIBOSOMAL SUBUNIT PROTEIN EL6"/>
    <property type="match status" value="1"/>
</dbReference>
<keyword evidence="2 6" id="KW-0689">Ribosomal protein</keyword>
<dbReference type="SUPFAM" id="SSF50104">
    <property type="entry name" value="Translation proteins SH3-like domain"/>
    <property type="match status" value="1"/>
</dbReference>
<evidence type="ECO:0000313" key="6">
    <source>
        <dbReference type="EMBL" id="KAK7061809.1"/>
    </source>
</evidence>
<dbReference type="GO" id="GO:0003735">
    <property type="term" value="F:structural constituent of ribosome"/>
    <property type="evidence" value="ECO:0007669"/>
    <property type="project" value="InterPro"/>
</dbReference>
<accession>A0AAW0E981</accession>
<proteinExistence type="inferred from homology"/>
<evidence type="ECO:0000256" key="1">
    <source>
        <dbReference type="ARBA" id="ARBA00010592"/>
    </source>
</evidence>
<protein>
    <submittedName>
        <fullName evidence="6">60S ribosomal protein L6</fullName>
    </submittedName>
</protein>
<dbReference type="CDD" id="cd20069">
    <property type="entry name" value="5TM_Oxa1-like"/>
    <property type="match status" value="1"/>
</dbReference>
<feature type="transmembrane region" description="Helical" evidence="5">
    <location>
        <begin position="421"/>
        <end position="442"/>
    </location>
</feature>
<feature type="transmembrane region" description="Helical" evidence="5">
    <location>
        <begin position="371"/>
        <end position="392"/>
    </location>
</feature>
<keyword evidence="7" id="KW-1185">Reference proteome</keyword>
<name>A0AAW0E981_9AGAR</name>
<evidence type="ECO:0000256" key="3">
    <source>
        <dbReference type="ARBA" id="ARBA00023274"/>
    </source>
</evidence>
<feature type="transmembrane region" description="Helical" evidence="5">
    <location>
        <begin position="276"/>
        <end position="297"/>
    </location>
</feature>
<evidence type="ECO:0000256" key="5">
    <source>
        <dbReference type="SAM" id="Phobius"/>
    </source>
</evidence>
<sequence>MSPSQGARGICVNSTIVYKIAFAQSPDVCIGPVNILQEFPWPEARISSPTSAASPALRLPHKKSEKPAAAESPETVEKQVGGDKNGGKRLVPTSKASRFYPAEDVRQPKKSRKSPKPASLRSSITPGAVLILLAGRFRGKRVVFLKQLESGLLLVTGPFKINGVPLRRVNQAYVDDKINDAYFTKAATKGAGSAEAEFFEGGKPKPKEAFPESKSADQKEIDKAIISSVKKTENLGKYLSASWGLSKGQFPHQLSLCDGFLDLAIALPFPPSVPTYTGTIVLVTVVSRLALFPIALWGRNRVRRLENVVLPEVERLKPIISKQVLDEMKQQGMRKEDLVVSKLQQMHLSRMMQRVKTEQKRLIAEHKCSPVLSMIASPASQLPVFVLMSMVFNRLAKDPMTPFDSEAFFTLTTLNHPDPTWAIPIILGFVTMANVESNNWLMTAFQRDRLRKADEYRAKMMAQGQKFVLQPHKIIKTALYGLSVGRIVLAGLSPGSVVLYWTTSAICGLIQTWILDYTPSRQSSAPASIQSSSAATVLDPPTKTVTPKPSPEPIVKAKSAKKQKNKRSS</sequence>
<gene>
    <name evidence="6" type="ORF">R3P38DRAFT_3302937</name>
</gene>
<organism evidence="6 7">
    <name type="scientific">Favolaschia claudopus</name>
    <dbReference type="NCBI Taxonomy" id="2862362"/>
    <lineage>
        <taxon>Eukaryota</taxon>
        <taxon>Fungi</taxon>
        <taxon>Dikarya</taxon>
        <taxon>Basidiomycota</taxon>
        <taxon>Agaricomycotina</taxon>
        <taxon>Agaricomycetes</taxon>
        <taxon>Agaricomycetidae</taxon>
        <taxon>Agaricales</taxon>
        <taxon>Marasmiineae</taxon>
        <taxon>Mycenaceae</taxon>
        <taxon>Favolaschia</taxon>
    </lineage>
</organism>
<dbReference type="Proteomes" id="UP001362999">
    <property type="component" value="Unassembled WGS sequence"/>
</dbReference>
<dbReference type="GO" id="GO:0000027">
    <property type="term" value="P:ribosomal large subunit assembly"/>
    <property type="evidence" value="ECO:0007669"/>
    <property type="project" value="TreeGrafter"/>
</dbReference>
<dbReference type="Gene3D" id="2.30.30.30">
    <property type="match status" value="1"/>
</dbReference>
<evidence type="ECO:0000313" key="7">
    <source>
        <dbReference type="Proteomes" id="UP001362999"/>
    </source>
</evidence>
<feature type="region of interest" description="Disordered" evidence="4">
    <location>
        <begin position="51"/>
        <end position="121"/>
    </location>
</feature>
<dbReference type="GO" id="GO:0022625">
    <property type="term" value="C:cytosolic large ribosomal subunit"/>
    <property type="evidence" value="ECO:0007669"/>
    <property type="project" value="TreeGrafter"/>
</dbReference>
<comment type="caution">
    <text evidence="6">The sequence shown here is derived from an EMBL/GenBank/DDBJ whole genome shotgun (WGS) entry which is preliminary data.</text>
</comment>
<keyword evidence="3" id="KW-0687">Ribonucleoprotein</keyword>
<dbReference type="GO" id="GO:0003723">
    <property type="term" value="F:RNA binding"/>
    <property type="evidence" value="ECO:0007669"/>
    <property type="project" value="TreeGrafter"/>
</dbReference>
<dbReference type="Pfam" id="PF01159">
    <property type="entry name" value="Ribosomal_L6e"/>
    <property type="match status" value="1"/>
</dbReference>
<keyword evidence="5" id="KW-0812">Transmembrane</keyword>
<feature type="compositionally biased region" description="Low complexity" evidence="4">
    <location>
        <begin position="524"/>
        <end position="547"/>
    </location>
</feature>
<dbReference type="InterPro" id="IPR008991">
    <property type="entry name" value="Translation_prot_SH3-like_sf"/>
</dbReference>
<evidence type="ECO:0000256" key="2">
    <source>
        <dbReference type="ARBA" id="ARBA00022980"/>
    </source>
</evidence>
<dbReference type="CDD" id="cd13156">
    <property type="entry name" value="KOW_RPL6"/>
    <property type="match status" value="1"/>
</dbReference>
<dbReference type="InterPro" id="IPR014722">
    <property type="entry name" value="Rib_uL2_dom2"/>
</dbReference>
<dbReference type="PANTHER" id="PTHR10715">
    <property type="entry name" value="60S RIBOSOMAL PROTEIN L6"/>
    <property type="match status" value="1"/>
</dbReference>